<dbReference type="PROSITE" id="PS51257">
    <property type="entry name" value="PROKAR_LIPOPROTEIN"/>
    <property type="match status" value="1"/>
</dbReference>
<keyword evidence="1" id="KW-0812">Transmembrane</keyword>
<protein>
    <submittedName>
        <fullName evidence="2">Uncharacterized protein</fullName>
    </submittedName>
</protein>
<keyword evidence="1" id="KW-1133">Transmembrane helix</keyword>
<dbReference type="AlphaFoldDB" id="A0AAV1XBF2"/>
<gene>
    <name evidence="2" type="ORF">LLUT_LOCUS19698</name>
</gene>
<proteinExistence type="predicted"/>
<feature type="transmembrane region" description="Helical" evidence="1">
    <location>
        <begin position="14"/>
        <end position="38"/>
    </location>
</feature>
<reference evidence="2 3" key="1">
    <citation type="submission" date="2024-03" db="EMBL/GenBank/DDBJ databases">
        <authorList>
            <person name="Martinez-Hernandez J."/>
        </authorList>
    </citation>
    <scope>NUCLEOTIDE SEQUENCE [LARGE SCALE GENOMIC DNA]</scope>
</reference>
<dbReference type="EMBL" id="CAXHTB010000013">
    <property type="protein sequence ID" value="CAL0318638.1"/>
    <property type="molecule type" value="Genomic_DNA"/>
</dbReference>
<keyword evidence="3" id="KW-1185">Reference proteome</keyword>
<evidence type="ECO:0000313" key="3">
    <source>
        <dbReference type="Proteomes" id="UP001497480"/>
    </source>
</evidence>
<dbReference type="Proteomes" id="UP001497480">
    <property type="component" value="Unassembled WGS sequence"/>
</dbReference>
<name>A0AAV1XBF2_LUPLU</name>
<keyword evidence="1" id="KW-0472">Membrane</keyword>
<sequence length="123" mass="13175">MCRHLVLACASDRAMTLIVLVPLTLCSCHCLVPFVYLVVSLSRAIGLVPVSISLASTCIEFALEFNLFLDSSYLLCFCCFALSETPSALGFGTADPCTSQETPQFDVCVCATLSCLISNASKF</sequence>
<organism evidence="2 3">
    <name type="scientific">Lupinus luteus</name>
    <name type="common">European yellow lupine</name>
    <dbReference type="NCBI Taxonomy" id="3873"/>
    <lineage>
        <taxon>Eukaryota</taxon>
        <taxon>Viridiplantae</taxon>
        <taxon>Streptophyta</taxon>
        <taxon>Embryophyta</taxon>
        <taxon>Tracheophyta</taxon>
        <taxon>Spermatophyta</taxon>
        <taxon>Magnoliopsida</taxon>
        <taxon>eudicotyledons</taxon>
        <taxon>Gunneridae</taxon>
        <taxon>Pentapetalae</taxon>
        <taxon>rosids</taxon>
        <taxon>fabids</taxon>
        <taxon>Fabales</taxon>
        <taxon>Fabaceae</taxon>
        <taxon>Papilionoideae</taxon>
        <taxon>50 kb inversion clade</taxon>
        <taxon>genistoids sensu lato</taxon>
        <taxon>core genistoids</taxon>
        <taxon>Genisteae</taxon>
        <taxon>Lupinus</taxon>
    </lineage>
</organism>
<evidence type="ECO:0000256" key="1">
    <source>
        <dbReference type="SAM" id="Phobius"/>
    </source>
</evidence>
<comment type="caution">
    <text evidence="2">The sequence shown here is derived from an EMBL/GenBank/DDBJ whole genome shotgun (WGS) entry which is preliminary data.</text>
</comment>
<evidence type="ECO:0000313" key="2">
    <source>
        <dbReference type="EMBL" id="CAL0318638.1"/>
    </source>
</evidence>
<accession>A0AAV1XBF2</accession>